<dbReference type="EMBL" id="BLLK01000038">
    <property type="protein sequence ID" value="GFH49388.1"/>
    <property type="molecule type" value="Genomic_DNA"/>
</dbReference>
<protein>
    <submittedName>
        <fullName evidence="1">Uncharacterized protein</fullName>
    </submittedName>
</protein>
<accession>A0AAD3CNT2</accession>
<organism evidence="1 2">
    <name type="scientific">Chaetoceros tenuissimus</name>
    <dbReference type="NCBI Taxonomy" id="426638"/>
    <lineage>
        <taxon>Eukaryota</taxon>
        <taxon>Sar</taxon>
        <taxon>Stramenopiles</taxon>
        <taxon>Ochrophyta</taxon>
        <taxon>Bacillariophyta</taxon>
        <taxon>Coscinodiscophyceae</taxon>
        <taxon>Chaetocerotophycidae</taxon>
        <taxon>Chaetocerotales</taxon>
        <taxon>Chaetocerotaceae</taxon>
        <taxon>Chaetoceros</taxon>
    </lineage>
</organism>
<sequence>MTSLKASMAPSLIEPQKRDAEYGSNVAQYLIDLHDNKGTFDFCGGMMFQLMLSDKLRQHLESVASGNKDQPVIYDASHPRMFNLPNYKQNADADNMNIFHGRELRKVPGAEGGFGFVLQLSYAGEDPEGWSKEEIATYDGWGHDSGRQWRKADDYEAEGFQGFKQKFGENAFGLNHRFYLHYDSENRMWLSAEDGCEGTPSAGKGPLRSIFGF</sequence>
<proteinExistence type="predicted"/>
<keyword evidence="2" id="KW-1185">Reference proteome</keyword>
<reference evidence="1 2" key="1">
    <citation type="journal article" date="2021" name="Sci. Rep.">
        <title>The genome of the diatom Chaetoceros tenuissimus carries an ancient integrated fragment of an extant virus.</title>
        <authorList>
            <person name="Hongo Y."/>
            <person name="Kimura K."/>
            <person name="Takaki Y."/>
            <person name="Yoshida Y."/>
            <person name="Baba S."/>
            <person name="Kobayashi G."/>
            <person name="Nagasaki K."/>
            <person name="Hano T."/>
            <person name="Tomaru Y."/>
        </authorList>
    </citation>
    <scope>NUCLEOTIDE SEQUENCE [LARGE SCALE GENOMIC DNA]</scope>
    <source>
        <strain evidence="1 2">NIES-3715</strain>
    </source>
</reference>
<dbReference type="AlphaFoldDB" id="A0AAD3CNT2"/>
<evidence type="ECO:0000313" key="1">
    <source>
        <dbReference type="EMBL" id="GFH49388.1"/>
    </source>
</evidence>
<gene>
    <name evidence="1" type="ORF">CTEN210_05864</name>
</gene>
<comment type="caution">
    <text evidence="1">The sequence shown here is derived from an EMBL/GenBank/DDBJ whole genome shotgun (WGS) entry which is preliminary data.</text>
</comment>
<dbReference type="Proteomes" id="UP001054902">
    <property type="component" value="Unassembled WGS sequence"/>
</dbReference>
<evidence type="ECO:0000313" key="2">
    <source>
        <dbReference type="Proteomes" id="UP001054902"/>
    </source>
</evidence>
<name>A0AAD3CNT2_9STRA</name>